<dbReference type="HOGENOM" id="CLU_3051311_0_0_1"/>
<dbReference type="AlphaFoldDB" id="A0A0C3P8M0"/>
<evidence type="ECO:0000313" key="1">
    <source>
        <dbReference type="EMBL" id="KIO09815.1"/>
    </source>
</evidence>
<reference evidence="1 2" key="1">
    <citation type="submission" date="2014-04" db="EMBL/GenBank/DDBJ databases">
        <authorList>
            <consortium name="DOE Joint Genome Institute"/>
            <person name="Kuo A."/>
            <person name="Kohler A."/>
            <person name="Costa M.D."/>
            <person name="Nagy L.G."/>
            <person name="Floudas D."/>
            <person name="Copeland A."/>
            <person name="Barry K.W."/>
            <person name="Cichocki N."/>
            <person name="Veneault-Fourrey C."/>
            <person name="LaButti K."/>
            <person name="Lindquist E.A."/>
            <person name="Lipzen A."/>
            <person name="Lundell T."/>
            <person name="Morin E."/>
            <person name="Murat C."/>
            <person name="Sun H."/>
            <person name="Tunlid A."/>
            <person name="Henrissat B."/>
            <person name="Grigoriev I.V."/>
            <person name="Hibbett D.S."/>
            <person name="Martin F."/>
            <person name="Nordberg H.P."/>
            <person name="Cantor M.N."/>
            <person name="Hua S.X."/>
        </authorList>
    </citation>
    <scope>NUCLEOTIDE SEQUENCE [LARGE SCALE GENOMIC DNA]</scope>
    <source>
        <strain evidence="1 2">Marx 270</strain>
    </source>
</reference>
<dbReference type="EMBL" id="KN831953">
    <property type="protein sequence ID" value="KIO09815.1"/>
    <property type="molecule type" value="Genomic_DNA"/>
</dbReference>
<proteinExistence type="predicted"/>
<reference evidence="2" key="2">
    <citation type="submission" date="2015-01" db="EMBL/GenBank/DDBJ databases">
        <title>Evolutionary Origins and Diversification of the Mycorrhizal Mutualists.</title>
        <authorList>
            <consortium name="DOE Joint Genome Institute"/>
            <consortium name="Mycorrhizal Genomics Consortium"/>
            <person name="Kohler A."/>
            <person name="Kuo A."/>
            <person name="Nagy L.G."/>
            <person name="Floudas D."/>
            <person name="Copeland A."/>
            <person name="Barry K.W."/>
            <person name="Cichocki N."/>
            <person name="Veneault-Fourrey C."/>
            <person name="LaButti K."/>
            <person name="Lindquist E.A."/>
            <person name="Lipzen A."/>
            <person name="Lundell T."/>
            <person name="Morin E."/>
            <person name="Murat C."/>
            <person name="Riley R."/>
            <person name="Ohm R."/>
            <person name="Sun H."/>
            <person name="Tunlid A."/>
            <person name="Henrissat B."/>
            <person name="Grigoriev I.V."/>
            <person name="Hibbett D.S."/>
            <person name="Martin F."/>
        </authorList>
    </citation>
    <scope>NUCLEOTIDE SEQUENCE [LARGE SCALE GENOMIC DNA]</scope>
    <source>
        <strain evidence="2">Marx 270</strain>
    </source>
</reference>
<keyword evidence="2" id="KW-1185">Reference proteome</keyword>
<evidence type="ECO:0000313" key="2">
    <source>
        <dbReference type="Proteomes" id="UP000054217"/>
    </source>
</evidence>
<sequence>MEIVDQLKQMLNSKQLVSRCSTLLHGRPPFPVYGFSGDLAMCQSESLDFRASTA</sequence>
<gene>
    <name evidence="1" type="ORF">M404DRAFT_995809</name>
</gene>
<accession>A0A0C3P8M0</accession>
<dbReference type="InParanoid" id="A0A0C3P8M0"/>
<organism evidence="1 2">
    <name type="scientific">Pisolithus tinctorius Marx 270</name>
    <dbReference type="NCBI Taxonomy" id="870435"/>
    <lineage>
        <taxon>Eukaryota</taxon>
        <taxon>Fungi</taxon>
        <taxon>Dikarya</taxon>
        <taxon>Basidiomycota</taxon>
        <taxon>Agaricomycotina</taxon>
        <taxon>Agaricomycetes</taxon>
        <taxon>Agaricomycetidae</taxon>
        <taxon>Boletales</taxon>
        <taxon>Sclerodermatineae</taxon>
        <taxon>Pisolithaceae</taxon>
        <taxon>Pisolithus</taxon>
    </lineage>
</organism>
<dbReference type="Proteomes" id="UP000054217">
    <property type="component" value="Unassembled WGS sequence"/>
</dbReference>
<name>A0A0C3P8M0_PISTI</name>
<protein>
    <submittedName>
        <fullName evidence="1">Uncharacterized protein</fullName>
    </submittedName>
</protein>